<dbReference type="InterPro" id="IPR037022">
    <property type="entry name" value="Formyl_trans_C_sf"/>
</dbReference>
<evidence type="ECO:0000259" key="7">
    <source>
        <dbReference type="Pfam" id="PF02911"/>
    </source>
</evidence>
<feature type="domain" description="Formyl transferase N-terminal" evidence="6">
    <location>
        <begin position="19"/>
        <end position="172"/>
    </location>
</feature>
<dbReference type="CDD" id="cd08704">
    <property type="entry name" value="Met_tRNA_FMT_C"/>
    <property type="match status" value="1"/>
</dbReference>
<evidence type="ECO:0000256" key="4">
    <source>
        <dbReference type="ARBA" id="ARBA00022679"/>
    </source>
</evidence>
<evidence type="ECO:0000256" key="2">
    <source>
        <dbReference type="ARBA" id="ARBA00012261"/>
    </source>
</evidence>
<dbReference type="EC" id="2.1.2.9" evidence="2"/>
<organism evidence="8 9">
    <name type="scientific">Geodia barretti</name>
    <name type="common">Barrett's horny sponge</name>
    <dbReference type="NCBI Taxonomy" id="519541"/>
    <lineage>
        <taxon>Eukaryota</taxon>
        <taxon>Metazoa</taxon>
        <taxon>Porifera</taxon>
        <taxon>Demospongiae</taxon>
        <taxon>Heteroscleromorpha</taxon>
        <taxon>Tetractinellida</taxon>
        <taxon>Astrophorina</taxon>
        <taxon>Geodiidae</taxon>
        <taxon>Geodia</taxon>
    </lineage>
</organism>
<dbReference type="HAMAP" id="MF_00182">
    <property type="entry name" value="Formyl_trans"/>
    <property type="match status" value="1"/>
</dbReference>
<dbReference type="InterPro" id="IPR005794">
    <property type="entry name" value="Fmt"/>
</dbReference>
<evidence type="ECO:0000259" key="6">
    <source>
        <dbReference type="Pfam" id="PF00551"/>
    </source>
</evidence>
<dbReference type="InterPro" id="IPR036477">
    <property type="entry name" value="Formyl_transf_N_sf"/>
</dbReference>
<sequence>MGTPVFAVPTLVSLLDAGCEIVGVYTQPDRRSGRGRRVTPPPVKQAATERDLPVFQPASLRRDADARQQLVSLKPDLILVAAYGLFLPADTLDVPPLGALNIHPSLLPKHRGPSPVATAILEGDTTTGATLMQLDEGMDSGPIIAQRETTIGVNETAEDLTVRLFGMGARLLADTLPRWRTGEFAPVPQSEADATITRLLRREDGEIDWARPAHHIARQIRAYHPWPGTFTHWNGKQLKVHQASPLDNDEDFATGTVVEIDQGIGQGIGVATGEGILLIQRVQPEGRQAMDIGDFTRGYRGFVGSRLGAS</sequence>
<dbReference type="EMBL" id="CASHTH010000354">
    <property type="protein sequence ID" value="CAI7998935.1"/>
    <property type="molecule type" value="Genomic_DNA"/>
</dbReference>
<dbReference type="PANTHER" id="PTHR11138:SF5">
    <property type="entry name" value="METHIONYL-TRNA FORMYLTRANSFERASE, MITOCHONDRIAL"/>
    <property type="match status" value="1"/>
</dbReference>
<dbReference type="GO" id="GO:0005829">
    <property type="term" value="C:cytosol"/>
    <property type="evidence" value="ECO:0007669"/>
    <property type="project" value="TreeGrafter"/>
</dbReference>
<dbReference type="PANTHER" id="PTHR11138">
    <property type="entry name" value="METHIONYL-TRNA FORMYLTRANSFERASE"/>
    <property type="match status" value="1"/>
</dbReference>
<accession>A0AA35R017</accession>
<keyword evidence="9" id="KW-1185">Reference proteome</keyword>
<dbReference type="Pfam" id="PF02911">
    <property type="entry name" value="Formyl_trans_C"/>
    <property type="match status" value="1"/>
</dbReference>
<protein>
    <recommendedName>
        <fullName evidence="3">Methionyl-tRNA formyltransferase, mitochondrial</fullName>
        <ecNumber evidence="2">2.1.2.9</ecNumber>
    </recommendedName>
</protein>
<dbReference type="GO" id="GO:0004479">
    <property type="term" value="F:methionyl-tRNA formyltransferase activity"/>
    <property type="evidence" value="ECO:0007669"/>
    <property type="project" value="UniProtKB-EC"/>
</dbReference>
<gene>
    <name evidence="8" type="ORF">GBAR_LOCUS2570</name>
</gene>
<comment type="similarity">
    <text evidence="1">Belongs to the Fmt family.</text>
</comment>
<evidence type="ECO:0000256" key="5">
    <source>
        <dbReference type="ARBA" id="ARBA00022917"/>
    </source>
</evidence>
<evidence type="ECO:0000313" key="8">
    <source>
        <dbReference type="EMBL" id="CAI7998935.1"/>
    </source>
</evidence>
<dbReference type="CDD" id="cd08646">
    <property type="entry name" value="FMT_core_Met-tRNA-FMT_N"/>
    <property type="match status" value="1"/>
</dbReference>
<feature type="domain" description="Formyl transferase C-terminal" evidence="7">
    <location>
        <begin position="201"/>
        <end position="300"/>
    </location>
</feature>
<dbReference type="AlphaFoldDB" id="A0AA35R017"/>
<dbReference type="Proteomes" id="UP001174909">
    <property type="component" value="Unassembled WGS sequence"/>
</dbReference>
<evidence type="ECO:0000313" key="9">
    <source>
        <dbReference type="Proteomes" id="UP001174909"/>
    </source>
</evidence>
<dbReference type="Gene3D" id="3.40.50.170">
    <property type="entry name" value="Formyl transferase, N-terminal domain"/>
    <property type="match status" value="1"/>
</dbReference>
<dbReference type="InterPro" id="IPR041711">
    <property type="entry name" value="Met-tRNA-FMT_N"/>
</dbReference>
<dbReference type="Gene3D" id="3.10.25.10">
    <property type="entry name" value="Formyl transferase, C-terminal domain"/>
    <property type="match status" value="1"/>
</dbReference>
<dbReference type="Pfam" id="PF00551">
    <property type="entry name" value="Formyl_trans_N"/>
    <property type="match status" value="1"/>
</dbReference>
<dbReference type="InterPro" id="IPR044135">
    <property type="entry name" value="Met-tRNA-FMT_C"/>
</dbReference>
<dbReference type="InterPro" id="IPR002376">
    <property type="entry name" value="Formyl_transf_N"/>
</dbReference>
<dbReference type="SUPFAM" id="SSF50486">
    <property type="entry name" value="FMT C-terminal domain-like"/>
    <property type="match status" value="1"/>
</dbReference>
<dbReference type="InterPro" id="IPR011034">
    <property type="entry name" value="Formyl_transferase-like_C_sf"/>
</dbReference>
<comment type="caution">
    <text evidence="8">The sequence shown here is derived from an EMBL/GenBank/DDBJ whole genome shotgun (WGS) entry which is preliminary data.</text>
</comment>
<name>A0AA35R017_GEOBA</name>
<keyword evidence="4" id="KW-0808">Transferase</keyword>
<evidence type="ECO:0000256" key="3">
    <source>
        <dbReference type="ARBA" id="ARBA00014185"/>
    </source>
</evidence>
<dbReference type="SUPFAM" id="SSF53328">
    <property type="entry name" value="Formyltransferase"/>
    <property type="match status" value="1"/>
</dbReference>
<dbReference type="InterPro" id="IPR005793">
    <property type="entry name" value="Formyl_trans_C"/>
</dbReference>
<proteinExistence type="inferred from homology"/>
<evidence type="ECO:0000256" key="1">
    <source>
        <dbReference type="ARBA" id="ARBA00010699"/>
    </source>
</evidence>
<reference evidence="8" key="1">
    <citation type="submission" date="2023-03" db="EMBL/GenBank/DDBJ databases">
        <authorList>
            <person name="Steffen K."/>
            <person name="Cardenas P."/>
        </authorList>
    </citation>
    <scope>NUCLEOTIDE SEQUENCE</scope>
</reference>
<keyword evidence="5" id="KW-0648">Protein biosynthesis</keyword>
<dbReference type="NCBIfam" id="TIGR00460">
    <property type="entry name" value="fmt"/>
    <property type="match status" value="1"/>
</dbReference>